<dbReference type="EMBL" id="CSBK01000646">
    <property type="protein sequence ID" value="COX70049.1"/>
    <property type="molecule type" value="Genomic_DNA"/>
</dbReference>
<evidence type="ECO:0000313" key="4">
    <source>
        <dbReference type="Proteomes" id="UP000038802"/>
    </source>
</evidence>
<sequence>MTGLSGAPHQALADPNRAVERGHRHYLPQQRDQTERHQMQRVEDHSRKRRIGERQREVRGLISVDVAIQGAGMVEGRCTAHVNVQVDEVCAVGRQIGPGESRTDAEDQ</sequence>
<evidence type="ECO:0000313" key="5">
    <source>
        <dbReference type="Proteomes" id="UP000039021"/>
    </source>
</evidence>
<evidence type="ECO:0000256" key="1">
    <source>
        <dbReference type="SAM" id="MobiDB-lite"/>
    </source>
</evidence>
<evidence type="ECO:0000313" key="3">
    <source>
        <dbReference type="EMBL" id="COX70049.1"/>
    </source>
</evidence>
<feature type="region of interest" description="Disordered" evidence="1">
    <location>
        <begin position="1"/>
        <end position="55"/>
    </location>
</feature>
<dbReference type="AlphaFoldDB" id="A0A0T9EQF6"/>
<name>A0A0T9EQF6_MYCTX</name>
<organism evidence="2 4">
    <name type="scientific">Mycobacterium tuberculosis</name>
    <dbReference type="NCBI Taxonomy" id="1773"/>
    <lineage>
        <taxon>Bacteria</taxon>
        <taxon>Bacillati</taxon>
        <taxon>Actinomycetota</taxon>
        <taxon>Actinomycetes</taxon>
        <taxon>Mycobacteriales</taxon>
        <taxon>Mycobacteriaceae</taxon>
        <taxon>Mycobacterium</taxon>
        <taxon>Mycobacterium tuberculosis complex</taxon>
    </lineage>
</organism>
<accession>A0A0T9EQF6</accession>
<dbReference type="Proteomes" id="UP000038802">
    <property type="component" value="Unassembled WGS sequence"/>
</dbReference>
<dbReference type="EMBL" id="CSAE01000449">
    <property type="protein sequence ID" value="COW31492.1"/>
    <property type="molecule type" value="Genomic_DNA"/>
</dbReference>
<protein>
    <submittedName>
        <fullName evidence="2">Uncharacterized protein</fullName>
    </submittedName>
</protein>
<gene>
    <name evidence="2" type="ORF">ERS007703_03362</name>
    <name evidence="3" type="ORF">ERS007739_01621</name>
</gene>
<reference evidence="2" key="3">
    <citation type="submission" date="2015-03" db="EMBL/GenBank/DDBJ databases">
        <authorList>
            <person name="Murphy D."/>
        </authorList>
    </citation>
    <scope>NUCLEOTIDE SEQUENCE [LARGE SCALE GENOMIC DNA]</scope>
    <source>
        <strain evidence="2">K00500041</strain>
    </source>
</reference>
<proteinExistence type="predicted"/>
<reference evidence="4 5" key="2">
    <citation type="submission" date="2015-03" db="EMBL/GenBank/DDBJ databases">
        <authorList>
            <consortium name="Pathogen Informatics"/>
        </authorList>
    </citation>
    <scope>NUCLEOTIDE SEQUENCE [LARGE SCALE GENOMIC DNA]</scope>
    <source>
        <strain evidence="4">K00500041</strain>
        <strain evidence="5">N09902308</strain>
    </source>
</reference>
<feature type="compositionally biased region" description="Basic and acidic residues" evidence="1">
    <location>
        <begin position="32"/>
        <end position="55"/>
    </location>
</feature>
<reference evidence="3" key="1">
    <citation type="submission" date="2015-03" db="EMBL/GenBank/DDBJ databases">
        <authorList>
            <consortium name="Pathogen Informatics"/>
            <person name="Murphy D."/>
        </authorList>
    </citation>
    <scope>NUCLEOTIDE SEQUENCE</scope>
    <source>
        <strain evidence="3">N09902308</strain>
    </source>
</reference>
<evidence type="ECO:0000313" key="2">
    <source>
        <dbReference type="EMBL" id="COW31492.1"/>
    </source>
</evidence>
<dbReference type="Proteomes" id="UP000039021">
    <property type="component" value="Unassembled WGS sequence"/>
</dbReference>